<comment type="subunit">
    <text evidence="8">Heterodimer with CENPX, sometimes called MHF; this interaction stabilizes both partners. MHF heterodimers can assemble to form tetrameric structures. MHF also coassemble with CENPT-CENPW heterodimers at centromeres to form the tetrameric CENP-T-W-S-X complex. Forms a discrete complex with FANCM and CENPX, called FANCM-MHF; this interaction, probably mediated by direct binding between CENPS and FANCM, leads to synergistic activation of double-stranded DNA binding and strongly stimulates FANCM-mediated DNA remodeling. Recruited by FANCM to the Fanconi anemia (FA) core complex, which consists of CENPS, CENPX, FANCA, FANCB, FANCC, FANCE, FANCF, FANCG, FANCL, FANCM, FAAP24 and FAAP100. The FA core complex associates with Bloom syndrome (BLM) complex, which consists of at least BLM, DNA topoisomerase 3-alpha (TOP3A), RMI1/BLAP75, RPA1/RPA70 and RPA2/RPA32. The super complex between FA and BLM is called BRAFT.</text>
</comment>
<dbReference type="EMBL" id="OV121133">
    <property type="protein sequence ID" value="CAH0551171.1"/>
    <property type="molecule type" value="Genomic_DNA"/>
</dbReference>
<evidence type="ECO:0000256" key="6">
    <source>
        <dbReference type="ARBA" id="ARBA00023204"/>
    </source>
</evidence>
<name>A0A9P0FEY9_BRAAE</name>
<accession>A0A9P0FEY9</accession>
<organism evidence="9 10">
    <name type="scientific">Brassicogethes aeneus</name>
    <name type="common">Rape pollen beetle</name>
    <name type="synonym">Meligethes aeneus</name>
    <dbReference type="NCBI Taxonomy" id="1431903"/>
    <lineage>
        <taxon>Eukaryota</taxon>
        <taxon>Metazoa</taxon>
        <taxon>Ecdysozoa</taxon>
        <taxon>Arthropoda</taxon>
        <taxon>Hexapoda</taxon>
        <taxon>Insecta</taxon>
        <taxon>Pterygota</taxon>
        <taxon>Neoptera</taxon>
        <taxon>Endopterygota</taxon>
        <taxon>Coleoptera</taxon>
        <taxon>Polyphaga</taxon>
        <taxon>Cucujiformia</taxon>
        <taxon>Nitidulidae</taxon>
        <taxon>Meligethinae</taxon>
        <taxon>Brassicogethes</taxon>
    </lineage>
</organism>
<proteinExistence type="inferred from homology"/>
<protein>
    <recommendedName>
        <fullName evidence="3">Centromere protein X</fullName>
    </recommendedName>
</protein>
<dbReference type="GO" id="GO:0071821">
    <property type="term" value="C:FANCM-MHF complex"/>
    <property type="evidence" value="ECO:0007669"/>
    <property type="project" value="TreeGrafter"/>
</dbReference>
<keyword evidence="5" id="KW-0238">DNA-binding</keyword>
<reference evidence="9" key="1">
    <citation type="submission" date="2021-12" db="EMBL/GenBank/DDBJ databases">
        <authorList>
            <person name="King R."/>
        </authorList>
    </citation>
    <scope>NUCLEOTIDE SEQUENCE</scope>
</reference>
<dbReference type="Proteomes" id="UP001154078">
    <property type="component" value="Chromosome 2"/>
</dbReference>
<dbReference type="OrthoDB" id="2500381at2759"/>
<dbReference type="InterPro" id="IPR018552">
    <property type="entry name" value="CENP-X"/>
</dbReference>
<sequence length="84" mass="9436">MSTKESQVTFTFTNDIIKEALKSQFSNPKNKITEETVELICDISKALVTEAALRSAKQASMENKNLVNLEHVESILSQLMMDMV</sequence>
<comment type="subcellular location">
    <subcellularLocation>
        <location evidence="1">Nucleus</location>
    </subcellularLocation>
</comment>
<dbReference type="GO" id="GO:0051382">
    <property type="term" value="P:kinetochore assembly"/>
    <property type="evidence" value="ECO:0007669"/>
    <property type="project" value="InterPro"/>
</dbReference>
<dbReference type="GO" id="GO:0006281">
    <property type="term" value="P:DNA repair"/>
    <property type="evidence" value="ECO:0007669"/>
    <property type="project" value="UniProtKB-KW"/>
</dbReference>
<gene>
    <name evidence="9" type="ORF">MELIAE_LOCUS3841</name>
</gene>
<keyword evidence="10" id="KW-1185">Reference proteome</keyword>
<evidence type="ECO:0000256" key="7">
    <source>
        <dbReference type="ARBA" id="ARBA00023242"/>
    </source>
</evidence>
<dbReference type="Pfam" id="PF09415">
    <property type="entry name" value="CENP-X"/>
    <property type="match status" value="1"/>
</dbReference>
<keyword evidence="7" id="KW-0539">Nucleus</keyword>
<evidence type="ECO:0000313" key="9">
    <source>
        <dbReference type="EMBL" id="CAH0551171.1"/>
    </source>
</evidence>
<keyword evidence="4" id="KW-0227">DNA damage</keyword>
<dbReference type="GO" id="GO:0000712">
    <property type="term" value="P:resolution of meiotic recombination intermediates"/>
    <property type="evidence" value="ECO:0007669"/>
    <property type="project" value="TreeGrafter"/>
</dbReference>
<evidence type="ECO:0000256" key="8">
    <source>
        <dbReference type="ARBA" id="ARBA00047146"/>
    </source>
</evidence>
<dbReference type="GO" id="GO:0031297">
    <property type="term" value="P:replication fork processing"/>
    <property type="evidence" value="ECO:0007669"/>
    <property type="project" value="TreeGrafter"/>
</dbReference>
<evidence type="ECO:0000256" key="4">
    <source>
        <dbReference type="ARBA" id="ARBA00022763"/>
    </source>
</evidence>
<evidence type="ECO:0000256" key="1">
    <source>
        <dbReference type="ARBA" id="ARBA00004123"/>
    </source>
</evidence>
<evidence type="ECO:0000313" key="10">
    <source>
        <dbReference type="Proteomes" id="UP001154078"/>
    </source>
</evidence>
<dbReference type="CDD" id="cd22921">
    <property type="entry name" value="HFD_CENP-X"/>
    <property type="match status" value="1"/>
</dbReference>
<dbReference type="PANTHER" id="PTHR28680">
    <property type="entry name" value="CENTROMERE PROTEIN X"/>
    <property type="match status" value="1"/>
</dbReference>
<dbReference type="AlphaFoldDB" id="A0A9P0FEY9"/>
<evidence type="ECO:0000256" key="5">
    <source>
        <dbReference type="ARBA" id="ARBA00023125"/>
    </source>
</evidence>
<dbReference type="GO" id="GO:0003677">
    <property type="term" value="F:DNA binding"/>
    <property type="evidence" value="ECO:0007669"/>
    <property type="project" value="UniProtKB-KW"/>
</dbReference>
<evidence type="ECO:0000256" key="3">
    <source>
        <dbReference type="ARBA" id="ARBA00016388"/>
    </source>
</evidence>
<dbReference type="Gene3D" id="6.10.130.30">
    <property type="match status" value="1"/>
</dbReference>
<evidence type="ECO:0000256" key="2">
    <source>
        <dbReference type="ARBA" id="ARBA00009359"/>
    </source>
</evidence>
<comment type="similarity">
    <text evidence="2">Belongs to the CENP-X/MHF2 family.</text>
</comment>
<dbReference type="PANTHER" id="PTHR28680:SF1">
    <property type="entry name" value="CENTROMERE PROTEIN X"/>
    <property type="match status" value="1"/>
</dbReference>
<keyword evidence="6" id="KW-0234">DNA repair</keyword>